<keyword evidence="2 7" id="KW-0813">Transport</keyword>
<dbReference type="SUPFAM" id="SSF161098">
    <property type="entry name" value="MetI-like"/>
    <property type="match status" value="1"/>
</dbReference>
<evidence type="ECO:0000313" key="9">
    <source>
        <dbReference type="EMBL" id="RGQ43094.1"/>
    </source>
</evidence>
<dbReference type="AlphaFoldDB" id="A0A412AZQ4"/>
<feature type="domain" description="ABC transmembrane type-1" evidence="8">
    <location>
        <begin position="74"/>
        <end position="288"/>
    </location>
</feature>
<sequence>MQKSGLKLARKKLLIAWVFVLPVLLIRAVTTLYPVGMTVGYSFMDFDLIKQTKQFNGVTNYIALLNDTGFKQAFSFTLKFTLISMLSIVVLGIILALLMKYQFMGRKLLRTVSLIPWGMAMIVVSIAGTWIFDDTYGIVNDLIRRTIDPNFHYGWLASNTGAQIAVIIVNVWKNTPFFAIIMLSAFQGIPSELYESARIDGANSITIFFKIMLPYVLSTFIMMIIFIGVGQISSFEIVYGMTRGGPGSTTSLLAYKLYMEATKSLNYGAASAITTVMFLIMAVFGGIGLYLHRKVDY</sequence>
<dbReference type="InterPro" id="IPR000515">
    <property type="entry name" value="MetI-like"/>
</dbReference>
<evidence type="ECO:0000256" key="1">
    <source>
        <dbReference type="ARBA" id="ARBA00004651"/>
    </source>
</evidence>
<feature type="transmembrane region" description="Helical" evidence="7">
    <location>
        <begin position="80"/>
        <end position="99"/>
    </location>
</feature>
<dbReference type="GO" id="GO:0005886">
    <property type="term" value="C:plasma membrane"/>
    <property type="evidence" value="ECO:0007669"/>
    <property type="project" value="UniProtKB-SubCell"/>
</dbReference>
<feature type="transmembrane region" description="Helical" evidence="7">
    <location>
        <begin position="212"/>
        <end position="232"/>
    </location>
</feature>
<dbReference type="GO" id="GO:0055085">
    <property type="term" value="P:transmembrane transport"/>
    <property type="evidence" value="ECO:0007669"/>
    <property type="project" value="InterPro"/>
</dbReference>
<dbReference type="InterPro" id="IPR051393">
    <property type="entry name" value="ABC_transporter_permease"/>
</dbReference>
<feature type="transmembrane region" description="Helical" evidence="7">
    <location>
        <begin position="267"/>
        <end position="291"/>
    </location>
</feature>
<keyword evidence="5 7" id="KW-1133">Transmembrane helix</keyword>
<feature type="transmembrane region" description="Helical" evidence="7">
    <location>
        <begin position="111"/>
        <end position="132"/>
    </location>
</feature>
<comment type="subcellular location">
    <subcellularLocation>
        <location evidence="1 7">Cell membrane</location>
        <topology evidence="1 7">Multi-pass membrane protein</topology>
    </subcellularLocation>
</comment>
<evidence type="ECO:0000256" key="5">
    <source>
        <dbReference type="ARBA" id="ARBA00022989"/>
    </source>
</evidence>
<feature type="transmembrane region" description="Helical" evidence="7">
    <location>
        <begin position="152"/>
        <end position="172"/>
    </location>
</feature>
<name>A0A412AZQ4_9FIRM</name>
<organism evidence="9 10">
    <name type="scientific">[Clostridium] leptum</name>
    <dbReference type="NCBI Taxonomy" id="1535"/>
    <lineage>
        <taxon>Bacteria</taxon>
        <taxon>Bacillati</taxon>
        <taxon>Bacillota</taxon>
        <taxon>Clostridia</taxon>
        <taxon>Eubacteriales</taxon>
        <taxon>Oscillospiraceae</taxon>
        <taxon>Oscillospiraceae incertae sedis</taxon>
    </lineage>
</organism>
<dbReference type="EMBL" id="QRTC01000008">
    <property type="protein sequence ID" value="RGQ43094.1"/>
    <property type="molecule type" value="Genomic_DNA"/>
</dbReference>
<comment type="similarity">
    <text evidence="7">Belongs to the binding-protein-dependent transport system permease family.</text>
</comment>
<gene>
    <name evidence="9" type="ORF">DWY99_03645</name>
</gene>
<dbReference type="Pfam" id="PF00528">
    <property type="entry name" value="BPD_transp_1"/>
    <property type="match status" value="1"/>
</dbReference>
<dbReference type="Proteomes" id="UP000284751">
    <property type="component" value="Unassembled WGS sequence"/>
</dbReference>
<dbReference type="CDD" id="cd06261">
    <property type="entry name" value="TM_PBP2"/>
    <property type="match status" value="1"/>
</dbReference>
<keyword evidence="4 7" id="KW-0812">Transmembrane</keyword>
<dbReference type="InterPro" id="IPR035906">
    <property type="entry name" value="MetI-like_sf"/>
</dbReference>
<evidence type="ECO:0000256" key="2">
    <source>
        <dbReference type="ARBA" id="ARBA00022448"/>
    </source>
</evidence>
<dbReference type="PANTHER" id="PTHR30193:SF37">
    <property type="entry name" value="INNER MEMBRANE ABC TRANSPORTER PERMEASE PROTEIN YCJO"/>
    <property type="match status" value="1"/>
</dbReference>
<evidence type="ECO:0000256" key="3">
    <source>
        <dbReference type="ARBA" id="ARBA00022475"/>
    </source>
</evidence>
<keyword evidence="6 7" id="KW-0472">Membrane</keyword>
<dbReference type="Gene3D" id="1.10.3720.10">
    <property type="entry name" value="MetI-like"/>
    <property type="match status" value="1"/>
</dbReference>
<evidence type="ECO:0000313" key="10">
    <source>
        <dbReference type="Proteomes" id="UP000284751"/>
    </source>
</evidence>
<protein>
    <submittedName>
        <fullName evidence="9">Sugar ABC transporter permease</fullName>
    </submittedName>
</protein>
<evidence type="ECO:0000259" key="8">
    <source>
        <dbReference type="PROSITE" id="PS50928"/>
    </source>
</evidence>
<dbReference type="PANTHER" id="PTHR30193">
    <property type="entry name" value="ABC TRANSPORTER PERMEASE PROTEIN"/>
    <property type="match status" value="1"/>
</dbReference>
<proteinExistence type="inferred from homology"/>
<evidence type="ECO:0000256" key="4">
    <source>
        <dbReference type="ARBA" id="ARBA00022692"/>
    </source>
</evidence>
<accession>A0A412AZQ4</accession>
<evidence type="ECO:0000256" key="6">
    <source>
        <dbReference type="ARBA" id="ARBA00023136"/>
    </source>
</evidence>
<comment type="caution">
    <text evidence="9">The sequence shown here is derived from an EMBL/GenBank/DDBJ whole genome shotgun (WGS) entry which is preliminary data.</text>
</comment>
<evidence type="ECO:0000256" key="7">
    <source>
        <dbReference type="RuleBase" id="RU363032"/>
    </source>
</evidence>
<reference evidence="9 10" key="1">
    <citation type="submission" date="2018-08" db="EMBL/GenBank/DDBJ databases">
        <title>A genome reference for cultivated species of the human gut microbiota.</title>
        <authorList>
            <person name="Zou Y."/>
            <person name="Xue W."/>
            <person name="Luo G."/>
        </authorList>
    </citation>
    <scope>NUCLEOTIDE SEQUENCE [LARGE SCALE GENOMIC DNA]</scope>
    <source>
        <strain evidence="9 10">AF28-26</strain>
    </source>
</reference>
<dbReference type="PROSITE" id="PS50928">
    <property type="entry name" value="ABC_TM1"/>
    <property type="match status" value="1"/>
</dbReference>
<keyword evidence="3" id="KW-1003">Cell membrane</keyword>